<evidence type="ECO:0000256" key="1">
    <source>
        <dbReference type="ARBA" id="ARBA00004141"/>
    </source>
</evidence>
<evidence type="ECO:0000313" key="8">
    <source>
        <dbReference type="Proteomes" id="UP000782519"/>
    </source>
</evidence>
<keyword evidence="7" id="KW-0436">Ligase</keyword>
<comment type="caution">
    <text evidence="7">The sequence shown here is derived from an EMBL/GenBank/DDBJ whole genome shotgun (WGS) entry which is preliminary data.</text>
</comment>
<evidence type="ECO:0000256" key="3">
    <source>
        <dbReference type="ARBA" id="ARBA00022989"/>
    </source>
</evidence>
<feature type="transmembrane region" description="Helical" evidence="5">
    <location>
        <begin position="27"/>
        <end position="46"/>
    </location>
</feature>
<dbReference type="Pfam" id="PF04932">
    <property type="entry name" value="Wzy_C"/>
    <property type="match status" value="1"/>
</dbReference>
<dbReference type="AlphaFoldDB" id="A0A933RUY3"/>
<reference evidence="7" key="1">
    <citation type="submission" date="2020-07" db="EMBL/GenBank/DDBJ databases">
        <title>Huge and variable diversity of episymbiotic CPR bacteria and DPANN archaea in groundwater ecosystems.</title>
        <authorList>
            <person name="He C.Y."/>
            <person name="Keren R."/>
            <person name="Whittaker M."/>
            <person name="Farag I.F."/>
            <person name="Doudna J."/>
            <person name="Cate J.H.D."/>
            <person name="Banfield J.F."/>
        </authorList>
    </citation>
    <scope>NUCLEOTIDE SEQUENCE</scope>
    <source>
        <strain evidence="7">NC_groundwater_1818_Pr3_B-0.1um_66_35</strain>
    </source>
</reference>
<proteinExistence type="predicted"/>
<feature type="transmembrane region" description="Helical" evidence="5">
    <location>
        <begin position="248"/>
        <end position="269"/>
    </location>
</feature>
<dbReference type="PANTHER" id="PTHR37422:SF13">
    <property type="entry name" value="LIPOPOLYSACCHARIDE BIOSYNTHESIS PROTEIN PA4999-RELATED"/>
    <property type="match status" value="1"/>
</dbReference>
<evidence type="ECO:0000313" key="7">
    <source>
        <dbReference type="EMBL" id="MBI5129101.1"/>
    </source>
</evidence>
<feature type="transmembrane region" description="Helical" evidence="5">
    <location>
        <begin position="358"/>
        <end position="378"/>
    </location>
</feature>
<comment type="subcellular location">
    <subcellularLocation>
        <location evidence="1">Membrane</location>
        <topology evidence="1">Multi-pass membrane protein</topology>
    </subcellularLocation>
</comment>
<feature type="transmembrane region" description="Helical" evidence="5">
    <location>
        <begin position="52"/>
        <end position="70"/>
    </location>
</feature>
<feature type="transmembrane region" description="Helical" evidence="5">
    <location>
        <begin position="108"/>
        <end position="127"/>
    </location>
</feature>
<dbReference type="PANTHER" id="PTHR37422">
    <property type="entry name" value="TEICHURONIC ACID BIOSYNTHESIS PROTEIN TUAE"/>
    <property type="match status" value="1"/>
</dbReference>
<feature type="transmembrane region" description="Helical" evidence="5">
    <location>
        <begin position="134"/>
        <end position="157"/>
    </location>
</feature>
<evidence type="ECO:0000259" key="6">
    <source>
        <dbReference type="Pfam" id="PF04932"/>
    </source>
</evidence>
<keyword evidence="2 5" id="KW-0812">Transmembrane</keyword>
<feature type="transmembrane region" description="Helical" evidence="5">
    <location>
        <begin position="177"/>
        <end position="198"/>
    </location>
</feature>
<feature type="transmembrane region" description="Helical" evidence="5">
    <location>
        <begin position="281"/>
        <end position="299"/>
    </location>
</feature>
<sequence length="435" mass="46629">MVSVVARPSRTKQRLEQARDWLQRMRAGEKLFVLSICLVYVLHSIWSARTVMWFLVAPVMLITVAPYRNLVPMLKSGVFVAVAGFLVLILGTSLLGGDTPAPMLVKNLRYTAAVLTFVLVVAALVRGDGDFLRLLFLVLAPVAALTAIRDVVSFSGWSLEALFTNRLQGVKGLTVYYNSNVIGVMFAMPCVGAAGVMASRALKRWQFAMLSVSVLILLGAIVLTGSRGSLIAALLGIGISIVSANWRLATAIVALVAIAAGITLLTPLAGELLQRRDSLRLTLWPIYLEMAMLKPWLGYGLAFDTQRALPDGYMVMNAHNIFLCALVRGGVLTALALVGIVLTSLVSALRAWLRSREILALALLATCLAATSVDYEIIPTDLGYLYILFWLPVGVCLGAGLVTGHRGLPRRCPVNAEAPAAASPTASSHVHQPGG</sequence>
<gene>
    <name evidence="7" type="ORF">HZA66_06645</name>
</gene>
<accession>A0A933RUY3</accession>
<evidence type="ECO:0000256" key="4">
    <source>
        <dbReference type="ARBA" id="ARBA00023136"/>
    </source>
</evidence>
<feature type="transmembrane region" description="Helical" evidence="5">
    <location>
        <begin position="77"/>
        <end position="96"/>
    </location>
</feature>
<dbReference type="Proteomes" id="UP000782519">
    <property type="component" value="Unassembled WGS sequence"/>
</dbReference>
<dbReference type="InterPro" id="IPR007016">
    <property type="entry name" value="O-antigen_ligase-rel_domated"/>
</dbReference>
<dbReference type="GO" id="GO:0016874">
    <property type="term" value="F:ligase activity"/>
    <property type="evidence" value="ECO:0007669"/>
    <property type="project" value="UniProtKB-KW"/>
</dbReference>
<evidence type="ECO:0000256" key="2">
    <source>
        <dbReference type="ARBA" id="ARBA00022692"/>
    </source>
</evidence>
<feature type="domain" description="O-antigen ligase-related" evidence="6">
    <location>
        <begin position="213"/>
        <end position="337"/>
    </location>
</feature>
<dbReference type="GO" id="GO:0016020">
    <property type="term" value="C:membrane"/>
    <property type="evidence" value="ECO:0007669"/>
    <property type="project" value="UniProtKB-SubCell"/>
</dbReference>
<name>A0A933RUY3_RHOPL</name>
<feature type="transmembrane region" description="Helical" evidence="5">
    <location>
        <begin position="319"/>
        <end position="346"/>
    </location>
</feature>
<keyword evidence="3 5" id="KW-1133">Transmembrane helix</keyword>
<dbReference type="EMBL" id="JACRJB010000018">
    <property type="protein sequence ID" value="MBI5129101.1"/>
    <property type="molecule type" value="Genomic_DNA"/>
</dbReference>
<feature type="transmembrane region" description="Helical" evidence="5">
    <location>
        <begin position="384"/>
        <end position="402"/>
    </location>
</feature>
<feature type="transmembrane region" description="Helical" evidence="5">
    <location>
        <begin position="210"/>
        <end position="242"/>
    </location>
</feature>
<dbReference type="InterPro" id="IPR051533">
    <property type="entry name" value="WaaL-like"/>
</dbReference>
<evidence type="ECO:0000256" key="5">
    <source>
        <dbReference type="SAM" id="Phobius"/>
    </source>
</evidence>
<keyword evidence="4 5" id="KW-0472">Membrane</keyword>
<organism evidence="7 8">
    <name type="scientific">Rhodopseudomonas palustris</name>
    <dbReference type="NCBI Taxonomy" id="1076"/>
    <lineage>
        <taxon>Bacteria</taxon>
        <taxon>Pseudomonadati</taxon>
        <taxon>Pseudomonadota</taxon>
        <taxon>Alphaproteobacteria</taxon>
        <taxon>Hyphomicrobiales</taxon>
        <taxon>Nitrobacteraceae</taxon>
        <taxon>Rhodopseudomonas</taxon>
    </lineage>
</organism>
<protein>
    <submittedName>
        <fullName evidence="7">O-antigen ligase family protein</fullName>
    </submittedName>
</protein>